<dbReference type="Proteomes" id="UP000054821">
    <property type="component" value="Unassembled WGS sequence"/>
</dbReference>
<dbReference type="GO" id="GO:0000981">
    <property type="term" value="F:DNA-binding transcription factor activity, RNA polymerase II-specific"/>
    <property type="evidence" value="ECO:0007669"/>
    <property type="project" value="InterPro"/>
</dbReference>
<sequence>MSSQQRRSRACNECRRRKVRCPGHQPCHRCEKQGLPCTYQNALTAAASRSRLGAAARGTRIASSREPSQEKPSTSTSQSPTLFPPVLRSSSLGASEFSVPLEPEAFNSMILEFMDYMYPVCPILEEDELRANIRQMHVDNDAAALVYAFSGMGFFIRQLSKPWQPDCYRQTAEMVALALDHHRPLRFGSEPKLNRIIGCIFIQMCLLVTRRLDMAFFYLREAISLMLMRSLDDFLGEREVNPLERGHRERIYWVCFIHERVLALEGSTTVCLDPLPSLPDVADAAQDSVERGFNHIIETYAVVDKDFVRFWTGDRSLMTAKWIQAKHEQLAGPSGELEITMLLPIQQVDLIISRQWLRTVTWQMAMSKMLLSSQTGQPEGLSLFMPLRLSKQLKVCLAALSHHSIAVYNVGLVPKLFEITTTVADLVLALPPRDCAEEIRSRIQDLLLTKQFLLGLVHVKPNNRKILQEKMGDIINRLYGDSRLA</sequence>
<dbReference type="SMART" id="SM00066">
    <property type="entry name" value="GAL4"/>
    <property type="match status" value="1"/>
</dbReference>
<gene>
    <name evidence="4" type="ORF">TGAM01_v210975</name>
</gene>
<feature type="compositionally biased region" description="Polar residues" evidence="2">
    <location>
        <begin position="61"/>
        <end position="81"/>
    </location>
</feature>
<evidence type="ECO:0000313" key="4">
    <source>
        <dbReference type="EMBL" id="PON20153.1"/>
    </source>
</evidence>
<accession>A0A2P4Z797</accession>
<keyword evidence="5" id="KW-1185">Reference proteome</keyword>
<comment type="caution">
    <text evidence="4">The sequence shown here is derived from an EMBL/GenBank/DDBJ whole genome shotgun (WGS) entry which is preliminary data.</text>
</comment>
<dbReference type="InterPro" id="IPR036864">
    <property type="entry name" value="Zn2-C6_fun-type_DNA-bd_sf"/>
</dbReference>
<evidence type="ECO:0000259" key="3">
    <source>
        <dbReference type="PROSITE" id="PS50048"/>
    </source>
</evidence>
<dbReference type="Gene3D" id="4.10.240.10">
    <property type="entry name" value="Zn(2)-C6 fungal-type DNA-binding domain"/>
    <property type="match status" value="1"/>
</dbReference>
<dbReference type="GO" id="GO:0008270">
    <property type="term" value="F:zinc ion binding"/>
    <property type="evidence" value="ECO:0007669"/>
    <property type="project" value="InterPro"/>
</dbReference>
<dbReference type="AlphaFoldDB" id="A0A2P4Z797"/>
<evidence type="ECO:0000256" key="1">
    <source>
        <dbReference type="ARBA" id="ARBA00023242"/>
    </source>
</evidence>
<dbReference type="STRING" id="398673.A0A2P4Z797"/>
<protein>
    <recommendedName>
        <fullName evidence="3">Zn(2)-C6 fungal-type domain-containing protein</fullName>
    </recommendedName>
</protein>
<dbReference type="CDD" id="cd00067">
    <property type="entry name" value="GAL4"/>
    <property type="match status" value="1"/>
</dbReference>
<dbReference type="PANTHER" id="PTHR31668">
    <property type="entry name" value="GLUCOSE TRANSPORT TRANSCRIPTION REGULATOR RGT1-RELATED-RELATED"/>
    <property type="match status" value="1"/>
</dbReference>
<dbReference type="Pfam" id="PF00172">
    <property type="entry name" value="Zn_clus"/>
    <property type="match status" value="1"/>
</dbReference>
<dbReference type="SUPFAM" id="SSF57701">
    <property type="entry name" value="Zn2/Cys6 DNA-binding domain"/>
    <property type="match status" value="1"/>
</dbReference>
<feature type="region of interest" description="Disordered" evidence="2">
    <location>
        <begin position="54"/>
        <end position="85"/>
    </location>
</feature>
<dbReference type="GeneID" id="29990824"/>
<name>A0A2P4Z797_9HYPO</name>
<dbReference type="PANTHER" id="PTHR31668:SF24">
    <property type="entry name" value="TRANSCRIPTION FACTOR, PUTATIVE-RELATED"/>
    <property type="match status" value="1"/>
</dbReference>
<dbReference type="InterPro" id="IPR050797">
    <property type="entry name" value="Carb_Metab_Trans_Reg"/>
</dbReference>
<keyword evidence="1" id="KW-0539">Nucleus</keyword>
<dbReference type="InterPro" id="IPR001138">
    <property type="entry name" value="Zn2Cys6_DnaBD"/>
</dbReference>
<evidence type="ECO:0000313" key="5">
    <source>
        <dbReference type="Proteomes" id="UP000054821"/>
    </source>
</evidence>
<dbReference type="EMBL" id="JPDN02000081">
    <property type="protein sequence ID" value="PON20153.1"/>
    <property type="molecule type" value="Genomic_DNA"/>
</dbReference>
<evidence type="ECO:0000256" key="2">
    <source>
        <dbReference type="SAM" id="MobiDB-lite"/>
    </source>
</evidence>
<proteinExistence type="predicted"/>
<dbReference type="RefSeq" id="XP_018656050.1">
    <property type="nucleotide sequence ID" value="XM_018810741.1"/>
</dbReference>
<organism evidence="4 5">
    <name type="scientific">Trichoderma gamsii</name>
    <dbReference type="NCBI Taxonomy" id="398673"/>
    <lineage>
        <taxon>Eukaryota</taxon>
        <taxon>Fungi</taxon>
        <taxon>Dikarya</taxon>
        <taxon>Ascomycota</taxon>
        <taxon>Pezizomycotina</taxon>
        <taxon>Sordariomycetes</taxon>
        <taxon>Hypocreomycetidae</taxon>
        <taxon>Hypocreales</taxon>
        <taxon>Hypocreaceae</taxon>
        <taxon>Trichoderma</taxon>
    </lineage>
</organism>
<dbReference type="PROSITE" id="PS50048">
    <property type="entry name" value="ZN2_CY6_FUNGAL_2"/>
    <property type="match status" value="1"/>
</dbReference>
<dbReference type="CDD" id="cd12148">
    <property type="entry name" value="fungal_TF_MHR"/>
    <property type="match status" value="1"/>
</dbReference>
<reference evidence="4 5" key="1">
    <citation type="journal article" date="2016" name="Genome Announc.">
        <title>Draft Whole-Genome Sequence of Trichoderma gamsii T6085, a Promising Biocontrol Agent of Fusarium Head Blight on Wheat.</title>
        <authorList>
            <person name="Baroncelli R."/>
            <person name="Zapparata A."/>
            <person name="Piaggeschi G."/>
            <person name="Sarrocco S."/>
            <person name="Vannacci G."/>
        </authorList>
    </citation>
    <scope>NUCLEOTIDE SEQUENCE [LARGE SCALE GENOMIC DNA]</scope>
    <source>
        <strain evidence="4 5">T6085</strain>
    </source>
</reference>
<dbReference type="PROSITE" id="PS00463">
    <property type="entry name" value="ZN2_CY6_FUNGAL_1"/>
    <property type="match status" value="1"/>
</dbReference>
<feature type="domain" description="Zn(2)-C6 fungal-type" evidence="3">
    <location>
        <begin position="10"/>
        <end position="39"/>
    </location>
</feature>